<dbReference type="GO" id="GO:0005576">
    <property type="term" value="C:extracellular region"/>
    <property type="evidence" value="ECO:0007669"/>
    <property type="project" value="UniProtKB-SubCell"/>
</dbReference>
<keyword evidence="4" id="KW-0732">Signal</keyword>
<evidence type="ECO:0000256" key="2">
    <source>
        <dbReference type="ARBA" id="ARBA00022525"/>
    </source>
</evidence>
<evidence type="ECO:0000256" key="1">
    <source>
        <dbReference type="ARBA" id="ARBA00004613"/>
    </source>
</evidence>
<keyword evidence="7" id="KW-0624">Polysaccharide degradation</keyword>
<dbReference type="Proteomes" id="UP000053707">
    <property type="component" value="Unassembled WGS sequence"/>
</dbReference>
<keyword evidence="5" id="KW-0378">Hydrolase</keyword>
<keyword evidence="2" id="KW-0964">Secreted</keyword>
<evidence type="ECO:0000256" key="5">
    <source>
        <dbReference type="ARBA" id="ARBA00022801"/>
    </source>
</evidence>
<comment type="subcellular location">
    <subcellularLocation>
        <location evidence="1">Secreted</location>
    </subcellularLocation>
</comment>
<evidence type="ECO:0000313" key="8">
    <source>
        <dbReference type="EMBL" id="KUI13243.1"/>
    </source>
</evidence>
<dbReference type="InterPro" id="IPR043595">
    <property type="entry name" value="FaeB/C/D"/>
</dbReference>
<keyword evidence="6" id="KW-0119">Carbohydrate metabolism</keyword>
<reference evidence="8 9" key="1">
    <citation type="submission" date="2016-01" db="EMBL/GenBank/DDBJ databases">
        <authorList>
            <consortium name="TB Trials Study Group"/>
            <person name="Sutton G."/>
            <person name="Brinkac L."/>
            <person name="Sanka R."/>
            <person name="Adams M."/>
            <person name="Lau E.L."/>
            <person name="Macaden R."/>
            <person name="Grewal H.M.S."/>
        </authorList>
    </citation>
    <scope>NUCLEOTIDE SEQUENCE [LARGE SCALE GENOMIC DNA]</scope>
    <source>
        <strain evidence="8 9">IS-1744</strain>
    </source>
</reference>
<gene>
    <name evidence="8" type="ORF">AU192_18100</name>
</gene>
<dbReference type="Gene3D" id="3.40.50.1820">
    <property type="entry name" value="alpha/beta hydrolase"/>
    <property type="match status" value="1"/>
</dbReference>
<dbReference type="EMBL" id="LQIR01000031">
    <property type="protein sequence ID" value="KUI13243.1"/>
    <property type="molecule type" value="Genomic_DNA"/>
</dbReference>
<dbReference type="SUPFAM" id="SSF53474">
    <property type="entry name" value="alpha/beta-Hydrolases"/>
    <property type="match status" value="1"/>
</dbReference>
<dbReference type="GO" id="GO:0045493">
    <property type="term" value="P:xylan catabolic process"/>
    <property type="evidence" value="ECO:0007669"/>
    <property type="project" value="UniProtKB-KW"/>
</dbReference>
<name>A0A101A4F9_9MYCO</name>
<dbReference type="PANTHER" id="PTHR38050:SF2">
    <property type="entry name" value="FERULOYL ESTERASE C-RELATED"/>
    <property type="match status" value="1"/>
</dbReference>
<keyword evidence="3" id="KW-0858">Xylan degradation</keyword>
<sequence>MRGAHRGGPAASLLTRTAVVLAALCLLFGFGGGQASAFPGGDVAGALTIGGLNRTYTVHAPPGLDRPAGLVLNLHGAGMTGPAQAGATNYNAIADQYGFVVAYPDGVDMSWADGRGASVPDRQGVDDVGFLVALAERLREEYGVDAGHVFVTGTSAGGFMASRLACERADVFAAAAPVAGTLASGFPCAPSQPVSVLAVHGTADPVVPFTGGPMVGRGGPSDIVSAPAMAQRWREIDGCPAPVEEVQGNVHRFVAAGCSGGTEVVFVQIDGGGHVWPGGFFAPFDASQSSGQFFATHGR</sequence>
<evidence type="ECO:0000256" key="3">
    <source>
        <dbReference type="ARBA" id="ARBA00022651"/>
    </source>
</evidence>
<protein>
    <submittedName>
        <fullName evidence="8">Esterase</fullName>
    </submittedName>
</protein>
<dbReference type="GO" id="GO:0030600">
    <property type="term" value="F:feruloyl esterase activity"/>
    <property type="evidence" value="ECO:0007669"/>
    <property type="project" value="InterPro"/>
</dbReference>
<dbReference type="InterPro" id="IPR010126">
    <property type="entry name" value="Esterase_phb"/>
</dbReference>
<comment type="caution">
    <text evidence="8">The sequence shown here is derived from an EMBL/GenBank/DDBJ whole genome shotgun (WGS) entry which is preliminary data.</text>
</comment>
<keyword evidence="9" id="KW-1185">Reference proteome</keyword>
<dbReference type="InterPro" id="IPR029058">
    <property type="entry name" value="AB_hydrolase_fold"/>
</dbReference>
<evidence type="ECO:0000256" key="7">
    <source>
        <dbReference type="ARBA" id="ARBA00023326"/>
    </source>
</evidence>
<dbReference type="AlphaFoldDB" id="A0A101A4F9"/>
<accession>A0A101A4F9</accession>
<organism evidence="8 9">
    <name type="scientific">Mycobacterium lehmannii</name>
    <dbReference type="NCBI Taxonomy" id="2048550"/>
    <lineage>
        <taxon>Bacteria</taxon>
        <taxon>Bacillati</taxon>
        <taxon>Actinomycetota</taxon>
        <taxon>Actinomycetes</taxon>
        <taxon>Mycobacteriales</taxon>
        <taxon>Mycobacteriaceae</taxon>
        <taxon>Mycobacterium</taxon>
    </lineage>
</organism>
<dbReference type="PANTHER" id="PTHR38050">
    <property type="match status" value="1"/>
</dbReference>
<proteinExistence type="predicted"/>
<dbReference type="Pfam" id="PF10503">
    <property type="entry name" value="Esterase_PHB"/>
    <property type="match status" value="1"/>
</dbReference>
<evidence type="ECO:0000313" key="9">
    <source>
        <dbReference type="Proteomes" id="UP000053707"/>
    </source>
</evidence>
<evidence type="ECO:0000256" key="4">
    <source>
        <dbReference type="ARBA" id="ARBA00022729"/>
    </source>
</evidence>
<evidence type="ECO:0000256" key="6">
    <source>
        <dbReference type="ARBA" id="ARBA00023277"/>
    </source>
</evidence>